<dbReference type="InterPro" id="IPR011928">
    <property type="entry name" value="Phage_phiJL001_Gp84"/>
</dbReference>
<protein>
    <recommendedName>
        <fullName evidence="1">Bacteriophage phiJL001 Gp84 C-terminal domain-containing protein</fullName>
    </recommendedName>
</protein>
<accession>A0A086XQP7</accession>
<name>A0A086XQP7_9RHOB</name>
<dbReference type="Proteomes" id="UP000028824">
    <property type="component" value="Unassembled WGS sequence"/>
</dbReference>
<dbReference type="OrthoDB" id="1633386at2"/>
<dbReference type="NCBIfam" id="TIGR02218">
    <property type="entry name" value="phg_TIGR02218"/>
    <property type="match status" value="1"/>
</dbReference>
<evidence type="ECO:0000259" key="1">
    <source>
        <dbReference type="Pfam" id="PF09356"/>
    </source>
</evidence>
<sequence>MTTYAEAESSVQAGQPFYLYQFTCGEQVWRFTSRAADWTTTVDGAAVVWTASALAHGEITLSSQVERGSLSLTFPLSDAFALSLLRPTSSKYMVLTIFRGHEAVPDTTVVHWKGRVMGAESEGRTIVATCESLYATIRRQGCRAKYQSLCRHILYRGGCGLDIAEFYTTATVTAVSGAALTVPGAADQADGWFAAGVLKYGTEYGFILTHSGSALGLGAAMPSLVEALAATPAGVEVQIAPGCDLRETTCETRFANLLNYGGFTRIPGRNPFGGSSIV</sequence>
<feature type="domain" description="Bacteriophage phiJL001 Gp84 C-terminal" evidence="1">
    <location>
        <begin position="191"/>
        <end position="269"/>
    </location>
</feature>
<dbReference type="eggNOG" id="COG5449">
    <property type="taxonomic scope" value="Bacteria"/>
</dbReference>
<reference evidence="2 3" key="1">
    <citation type="submission" date="2014-03" db="EMBL/GenBank/DDBJ databases">
        <title>Genome of Paenirhodobacter enshiensis DW2-9.</title>
        <authorList>
            <person name="Wang D."/>
            <person name="Wang G."/>
        </authorList>
    </citation>
    <scope>NUCLEOTIDE SEQUENCE [LARGE SCALE GENOMIC DNA]</scope>
    <source>
        <strain evidence="2 3">DW2-9</strain>
    </source>
</reference>
<proteinExistence type="predicted"/>
<dbReference type="EMBL" id="JFZB01000052">
    <property type="protein sequence ID" value="KFI24347.1"/>
    <property type="molecule type" value="Genomic_DNA"/>
</dbReference>
<keyword evidence="3" id="KW-1185">Reference proteome</keyword>
<evidence type="ECO:0000313" key="3">
    <source>
        <dbReference type="Proteomes" id="UP000028824"/>
    </source>
</evidence>
<evidence type="ECO:0000313" key="2">
    <source>
        <dbReference type="EMBL" id="KFI24347.1"/>
    </source>
</evidence>
<dbReference type="STRING" id="1105367.CG50_10620"/>
<dbReference type="Pfam" id="PF09931">
    <property type="entry name" value="Phage_phiJL001_Gp84_N"/>
    <property type="match status" value="1"/>
</dbReference>
<gene>
    <name evidence="2" type="ORF">CG50_10620</name>
</gene>
<comment type="caution">
    <text evidence="2">The sequence shown here is derived from an EMBL/GenBank/DDBJ whole genome shotgun (WGS) entry which is preliminary data.</text>
</comment>
<dbReference type="RefSeq" id="WP_036640115.1">
    <property type="nucleotide sequence ID" value="NZ_JFZB01000052.1"/>
</dbReference>
<organism evidence="2 3">
    <name type="scientific">Paenirhodobacter enshiensis</name>
    <dbReference type="NCBI Taxonomy" id="1105367"/>
    <lineage>
        <taxon>Bacteria</taxon>
        <taxon>Pseudomonadati</taxon>
        <taxon>Pseudomonadota</taxon>
        <taxon>Alphaproteobacteria</taxon>
        <taxon>Rhodobacterales</taxon>
        <taxon>Rhodobacter group</taxon>
        <taxon>Paenirhodobacter</taxon>
    </lineage>
</organism>
<dbReference type="Pfam" id="PF09356">
    <property type="entry name" value="Phage_BR0599"/>
    <property type="match status" value="1"/>
</dbReference>
<dbReference type="AlphaFoldDB" id="A0A086XQP7"/>
<dbReference type="InterPro" id="IPR018964">
    <property type="entry name" value="Phage_phiJL001_Gp84_C"/>
</dbReference>